<evidence type="ECO:0000256" key="1">
    <source>
        <dbReference type="SAM" id="Coils"/>
    </source>
</evidence>
<evidence type="ECO:0000259" key="2">
    <source>
        <dbReference type="PROSITE" id="PS50906"/>
    </source>
</evidence>
<dbReference type="RefSeq" id="WP_133503070.1">
    <property type="nucleotide sequence ID" value="NZ_SNXC01000010.1"/>
</dbReference>
<dbReference type="InterPro" id="IPR011006">
    <property type="entry name" value="CheY-like_superfamily"/>
</dbReference>
<gene>
    <name evidence="4" type="ORF">DFP79_1262</name>
</gene>
<dbReference type="Pfam" id="PF03861">
    <property type="entry name" value="ANTAR"/>
    <property type="match status" value="1"/>
</dbReference>
<feature type="domain" description="ANTAR" evidence="3">
    <location>
        <begin position="353"/>
        <end position="414"/>
    </location>
</feature>
<keyword evidence="5" id="KW-1185">Reference proteome</keyword>
<accession>A0A4R6MFH2</accession>
<dbReference type="Gene3D" id="1.10.10.10">
    <property type="entry name" value="Winged helix-like DNA-binding domain superfamily/Winged helix DNA-binding domain"/>
    <property type="match status" value="1"/>
</dbReference>
<dbReference type="InterPro" id="IPR013587">
    <property type="entry name" value="Nitrate/nitrite_sensing"/>
</dbReference>
<dbReference type="SMART" id="SM01012">
    <property type="entry name" value="ANTAR"/>
    <property type="match status" value="1"/>
</dbReference>
<dbReference type="GO" id="GO:0003723">
    <property type="term" value="F:RNA binding"/>
    <property type="evidence" value="ECO:0007669"/>
    <property type="project" value="InterPro"/>
</dbReference>
<reference evidence="4 5" key="1">
    <citation type="submission" date="2019-03" db="EMBL/GenBank/DDBJ databases">
        <title>Genomic Encyclopedia of Type Strains, Phase III (KMG-III): the genomes of soil and plant-associated and newly described type strains.</title>
        <authorList>
            <person name="Whitman W."/>
        </authorList>
    </citation>
    <scope>NUCLEOTIDE SEQUENCE [LARGE SCALE GENOMIC DNA]</scope>
    <source>
        <strain evidence="4 5">CECT 7378</strain>
    </source>
</reference>
<evidence type="ECO:0000259" key="3">
    <source>
        <dbReference type="PROSITE" id="PS50921"/>
    </source>
</evidence>
<dbReference type="InterPro" id="IPR036388">
    <property type="entry name" value="WH-like_DNA-bd_sf"/>
</dbReference>
<evidence type="ECO:0000313" key="5">
    <source>
        <dbReference type="Proteomes" id="UP000294656"/>
    </source>
</evidence>
<dbReference type="InterPro" id="IPR005561">
    <property type="entry name" value="ANTAR"/>
</dbReference>
<organism evidence="4 5">
    <name type="scientific">Marinomonas balearica</name>
    <dbReference type="NCBI Taxonomy" id="491947"/>
    <lineage>
        <taxon>Bacteria</taxon>
        <taxon>Pseudomonadati</taxon>
        <taxon>Pseudomonadota</taxon>
        <taxon>Gammaproteobacteria</taxon>
        <taxon>Oceanospirillales</taxon>
        <taxon>Oceanospirillaceae</taxon>
        <taxon>Marinomonas</taxon>
    </lineage>
</organism>
<name>A0A4R6MFH2_9GAMM</name>
<dbReference type="AlphaFoldDB" id="A0A4R6MFH2"/>
<proteinExistence type="predicted"/>
<dbReference type="OrthoDB" id="9782798at2"/>
<dbReference type="Proteomes" id="UP000294656">
    <property type="component" value="Unassembled WGS sequence"/>
</dbReference>
<keyword evidence="1" id="KW-0175">Coiled coil</keyword>
<evidence type="ECO:0000313" key="4">
    <source>
        <dbReference type="EMBL" id="TDO98849.1"/>
    </source>
</evidence>
<dbReference type="PROSITE" id="PS50921">
    <property type="entry name" value="ANTAR"/>
    <property type="match status" value="1"/>
</dbReference>
<dbReference type="InterPro" id="IPR010910">
    <property type="entry name" value="Nitrate/nitrite_sensing_bac"/>
</dbReference>
<sequence>MKTPLTTENFLLAAKQSEINALKRLMLSSKLVIRVTELIHELQKERGLSNSFLVSEGKRFVKERAAEMSMTQSANDAFVESLELLELKNCGSSTIRLYSSIAFVLHQLDDLSSFREQVSKQQISTSENTRYFNRLIAGLLSVIFEAADISNDPDITRALVGLFNFVQGKEYAGQERAWGVIGFTAGEFNTTIRDQIHALQEAQQKCFTIFSEFSKSVPNALWRQLDETEATVELGRMRQLISRLKPEDNLPTSICEVWYQASTVRIDDMQNIVKQMTEDLLELSQNKITLAEEELRLHKEQLVTLADYEEPPMSPLTAMDENEVNTTVNISQGVNIKLAHSLYDLVQRQATHLQKVSEELTAAKQTLNERKLIEKAKGILMSSQNVNEEQAYKQLRQAAMDGNKRIIDIAENIISVASMLRGHV</sequence>
<comment type="caution">
    <text evidence="4">The sequence shown here is derived from an EMBL/GenBank/DDBJ whole genome shotgun (WGS) entry which is preliminary data.</text>
</comment>
<dbReference type="PROSITE" id="PS50906">
    <property type="entry name" value="NIT"/>
    <property type="match status" value="1"/>
</dbReference>
<dbReference type="EMBL" id="SNXC01000010">
    <property type="protein sequence ID" value="TDO98849.1"/>
    <property type="molecule type" value="Genomic_DNA"/>
</dbReference>
<dbReference type="Pfam" id="PF08376">
    <property type="entry name" value="NIT"/>
    <property type="match status" value="1"/>
</dbReference>
<feature type="coiled-coil region" evidence="1">
    <location>
        <begin position="266"/>
        <end position="301"/>
    </location>
</feature>
<protein>
    <submittedName>
        <fullName evidence="4">AmiR/NasT family two-component response regulator</fullName>
    </submittedName>
</protein>
<feature type="domain" description="NIT" evidence="2">
    <location>
        <begin position="33"/>
        <end position="287"/>
    </location>
</feature>
<dbReference type="SUPFAM" id="SSF52172">
    <property type="entry name" value="CheY-like"/>
    <property type="match status" value="1"/>
</dbReference>